<dbReference type="Pfam" id="PF04296">
    <property type="entry name" value="YlxR"/>
    <property type="match status" value="1"/>
</dbReference>
<feature type="domain" description="YlxR" evidence="1">
    <location>
        <begin position="21"/>
        <end position="96"/>
    </location>
</feature>
<evidence type="ECO:0000259" key="1">
    <source>
        <dbReference type="Pfam" id="PF04296"/>
    </source>
</evidence>
<dbReference type="Gene3D" id="3.30.1330.30">
    <property type="match status" value="1"/>
</dbReference>
<dbReference type="InterPro" id="IPR037465">
    <property type="entry name" value="YlxR"/>
</dbReference>
<dbReference type="Gene3D" id="3.30.1230.10">
    <property type="entry name" value="YlxR-like"/>
    <property type="match status" value="1"/>
</dbReference>
<dbReference type="EMBL" id="JAZDRO010000001">
    <property type="protein sequence ID" value="MEE2565450.1"/>
    <property type="molecule type" value="Genomic_DNA"/>
</dbReference>
<evidence type="ECO:0000313" key="3">
    <source>
        <dbReference type="Proteomes" id="UP001310692"/>
    </source>
</evidence>
<dbReference type="InterPro" id="IPR029064">
    <property type="entry name" value="Ribosomal_eL30-like_sf"/>
</dbReference>
<dbReference type="InterPro" id="IPR035931">
    <property type="entry name" value="YlxR-like_sf"/>
</dbReference>
<evidence type="ECO:0000313" key="2">
    <source>
        <dbReference type="EMBL" id="MEE2565450.1"/>
    </source>
</evidence>
<reference evidence="2 3" key="1">
    <citation type="submission" date="2024-01" db="EMBL/GenBank/DDBJ databases">
        <title>Hyphobacterium bacterium isolated from marine sediment.</title>
        <authorList>
            <person name="Zhao S."/>
        </authorList>
    </citation>
    <scope>NUCLEOTIDE SEQUENCE [LARGE SCALE GENOMIC DNA]</scope>
    <source>
        <strain evidence="2 3">Y60-23</strain>
    </source>
</reference>
<sequence length="217" mass="22767">MRLTRTGRTRLADPRANTRERRCAATGETRPEAELIRFAISPDGLVVPDLAAKLPGRGIWVSADRASVARAVKTGGFSRSAKRGVKTPDDLAGQVEALLVTRALSLLGLARRAGTLAAGFDAVKIALKSARPVWRIEASDGARDGREKLDRLAYAAWGDIPVAGCFTAAELGQATGRDALVHAALSGGAQSGAFDAVMGRLSGFRAVDPAREAHENG</sequence>
<gene>
    <name evidence="2" type="ORF">V0U35_02060</name>
</gene>
<dbReference type="RefSeq" id="WP_330194985.1">
    <property type="nucleotide sequence ID" value="NZ_JAZDRO010000001.1"/>
</dbReference>
<dbReference type="Proteomes" id="UP001310692">
    <property type="component" value="Unassembled WGS sequence"/>
</dbReference>
<dbReference type="SUPFAM" id="SSF55315">
    <property type="entry name" value="L30e-like"/>
    <property type="match status" value="1"/>
</dbReference>
<proteinExistence type="predicted"/>
<dbReference type="SUPFAM" id="SSF64376">
    <property type="entry name" value="YlxR-like"/>
    <property type="match status" value="1"/>
</dbReference>
<name>A0ABU7LW84_9PROT</name>
<dbReference type="PANTHER" id="PTHR34215:SF1">
    <property type="entry name" value="YLXR DOMAIN-CONTAINING PROTEIN"/>
    <property type="match status" value="1"/>
</dbReference>
<dbReference type="NCBIfam" id="NF006622">
    <property type="entry name" value="PRK09190.1"/>
    <property type="match status" value="1"/>
</dbReference>
<protein>
    <submittedName>
        <fullName evidence="2">RNA-binding protein</fullName>
    </submittedName>
</protein>
<accession>A0ABU7LW84</accession>
<organism evidence="2 3">
    <name type="scientific">Hyphobacterium marinum</name>
    <dbReference type="NCBI Taxonomy" id="3116574"/>
    <lineage>
        <taxon>Bacteria</taxon>
        <taxon>Pseudomonadati</taxon>
        <taxon>Pseudomonadota</taxon>
        <taxon>Alphaproteobacteria</taxon>
        <taxon>Maricaulales</taxon>
        <taxon>Maricaulaceae</taxon>
        <taxon>Hyphobacterium</taxon>
    </lineage>
</organism>
<dbReference type="InterPro" id="IPR007393">
    <property type="entry name" value="YlxR_dom"/>
</dbReference>
<keyword evidence="3" id="KW-1185">Reference proteome</keyword>
<dbReference type="CDD" id="cd00279">
    <property type="entry name" value="YlxR"/>
    <property type="match status" value="1"/>
</dbReference>
<comment type="caution">
    <text evidence="2">The sequence shown here is derived from an EMBL/GenBank/DDBJ whole genome shotgun (WGS) entry which is preliminary data.</text>
</comment>
<dbReference type="PANTHER" id="PTHR34215">
    <property type="entry name" value="BLL0784 PROTEIN"/>
    <property type="match status" value="1"/>
</dbReference>